<dbReference type="Proteomes" id="UP001430953">
    <property type="component" value="Unassembled WGS sequence"/>
</dbReference>
<organism evidence="1 2">
    <name type="scientific">Cardiocondyla obscurior</name>
    <dbReference type="NCBI Taxonomy" id="286306"/>
    <lineage>
        <taxon>Eukaryota</taxon>
        <taxon>Metazoa</taxon>
        <taxon>Ecdysozoa</taxon>
        <taxon>Arthropoda</taxon>
        <taxon>Hexapoda</taxon>
        <taxon>Insecta</taxon>
        <taxon>Pterygota</taxon>
        <taxon>Neoptera</taxon>
        <taxon>Endopterygota</taxon>
        <taxon>Hymenoptera</taxon>
        <taxon>Apocrita</taxon>
        <taxon>Aculeata</taxon>
        <taxon>Formicoidea</taxon>
        <taxon>Formicidae</taxon>
        <taxon>Myrmicinae</taxon>
        <taxon>Cardiocondyla</taxon>
    </lineage>
</organism>
<accession>A0AAW2F6Z6</accession>
<dbReference type="EMBL" id="JADYXP020000013">
    <property type="protein sequence ID" value="KAL0111020.1"/>
    <property type="molecule type" value="Genomic_DNA"/>
</dbReference>
<evidence type="ECO:0000313" key="2">
    <source>
        <dbReference type="Proteomes" id="UP001430953"/>
    </source>
</evidence>
<keyword evidence="2" id="KW-1185">Reference proteome</keyword>
<proteinExistence type="predicted"/>
<dbReference type="AlphaFoldDB" id="A0AAW2F6Z6"/>
<protein>
    <submittedName>
        <fullName evidence="1">Uncharacterized protein</fullName>
    </submittedName>
</protein>
<evidence type="ECO:0000313" key="1">
    <source>
        <dbReference type="EMBL" id="KAL0111020.1"/>
    </source>
</evidence>
<name>A0AAW2F6Z6_9HYME</name>
<gene>
    <name evidence="1" type="ORF">PUN28_012787</name>
</gene>
<sequence>MKERTRTSEWKRRRNAVNLRFDKMERRELDTGEWASVCAPALYTYHRLLANGQFKKEKKKNIRSRQGITSCVTSVIAMGADAAPRRPPCYSDRVRGNEPAIRYATSQSRSGTLRRLTLAVRDFPRSSSSPPPPEAISRASVHASALLVRPSVRPTVRPTV</sequence>
<comment type="caution">
    <text evidence="1">The sequence shown here is derived from an EMBL/GenBank/DDBJ whole genome shotgun (WGS) entry which is preliminary data.</text>
</comment>
<reference evidence="1 2" key="1">
    <citation type="submission" date="2023-03" db="EMBL/GenBank/DDBJ databases">
        <title>High recombination rates correlate with genetic variation in Cardiocondyla obscurior ants.</title>
        <authorList>
            <person name="Errbii M."/>
        </authorList>
    </citation>
    <scope>NUCLEOTIDE SEQUENCE [LARGE SCALE GENOMIC DNA]</scope>
    <source>
        <strain evidence="1">Alpha-2009</strain>
        <tissue evidence="1">Whole body</tissue>
    </source>
</reference>